<evidence type="ECO:0000313" key="2">
    <source>
        <dbReference type="EMBL" id="CCF34636.1"/>
    </source>
</evidence>
<keyword evidence="1" id="KW-0812">Transmembrane</keyword>
<dbReference type="AlphaFoldDB" id="H1V334"/>
<sequence>PPPSLRQFLSFGNVYLYGHENGFFLFFSVAGVYATRLRLTISRGGASHHRISYLIPNALLRDCRSTFPRSRLESGLYPPQDQSSPCRPPVSWPCPAREYGTWAQIRPFAVLPQVRIAGCCWNRDMAKLSMYQRIHDSILQSGLRSKWLLHRAEPHGLRELMTAHTINGRRAPIRPLEVKQT</sequence>
<keyword evidence="1" id="KW-0472">Membrane</keyword>
<accession>H1V334</accession>
<organism evidence="2 3">
    <name type="scientific">Colletotrichum higginsianum (strain IMI 349063)</name>
    <name type="common">Crucifer anthracnose fungus</name>
    <dbReference type="NCBI Taxonomy" id="759273"/>
    <lineage>
        <taxon>Eukaryota</taxon>
        <taxon>Fungi</taxon>
        <taxon>Dikarya</taxon>
        <taxon>Ascomycota</taxon>
        <taxon>Pezizomycotina</taxon>
        <taxon>Sordariomycetes</taxon>
        <taxon>Hypocreomycetidae</taxon>
        <taxon>Glomerellales</taxon>
        <taxon>Glomerellaceae</taxon>
        <taxon>Colletotrichum</taxon>
        <taxon>Colletotrichum destructivum species complex</taxon>
    </lineage>
</organism>
<dbReference type="Proteomes" id="UP000007174">
    <property type="component" value="Unassembled WGS sequence"/>
</dbReference>
<proteinExistence type="predicted"/>
<keyword evidence="1" id="KW-1133">Transmembrane helix</keyword>
<name>H1V334_COLHI</name>
<dbReference type="EMBL" id="CACQ02001220">
    <property type="protein sequence ID" value="CCF34636.1"/>
    <property type="molecule type" value="Genomic_DNA"/>
</dbReference>
<reference evidence="3" key="1">
    <citation type="journal article" date="2012" name="Nat. Genet.">
        <title>Lifestyle transitions in plant pathogenic Colletotrichum fungi deciphered by genome and transcriptome analyses.</title>
        <authorList>
            <person name="O'Connell R.J."/>
            <person name="Thon M.R."/>
            <person name="Hacquard S."/>
            <person name="Amyotte S.G."/>
            <person name="Kleemann J."/>
            <person name="Torres M.F."/>
            <person name="Damm U."/>
            <person name="Buiate E.A."/>
            <person name="Epstein L."/>
            <person name="Alkan N."/>
            <person name="Altmueller J."/>
            <person name="Alvarado-Balderrama L."/>
            <person name="Bauser C.A."/>
            <person name="Becker C."/>
            <person name="Birren B.W."/>
            <person name="Chen Z."/>
            <person name="Choi J."/>
            <person name="Crouch J.A."/>
            <person name="Duvick J.P."/>
            <person name="Farman M.A."/>
            <person name="Gan P."/>
            <person name="Heiman D."/>
            <person name="Henrissat B."/>
            <person name="Howard R.J."/>
            <person name="Kabbage M."/>
            <person name="Koch C."/>
            <person name="Kracher B."/>
            <person name="Kubo Y."/>
            <person name="Law A.D."/>
            <person name="Lebrun M.-H."/>
            <person name="Lee Y.-H."/>
            <person name="Miyara I."/>
            <person name="Moore N."/>
            <person name="Neumann U."/>
            <person name="Nordstroem K."/>
            <person name="Panaccione D.G."/>
            <person name="Panstruga R."/>
            <person name="Place M."/>
            <person name="Proctor R.H."/>
            <person name="Prusky D."/>
            <person name="Rech G."/>
            <person name="Reinhardt R."/>
            <person name="Rollins J.A."/>
            <person name="Rounsley S."/>
            <person name="Schardl C.L."/>
            <person name="Schwartz D.C."/>
            <person name="Shenoy N."/>
            <person name="Shirasu K."/>
            <person name="Sikhakolli U.R."/>
            <person name="Stueber K."/>
            <person name="Sukno S.A."/>
            <person name="Sweigard J.A."/>
            <person name="Takano Y."/>
            <person name="Takahara H."/>
            <person name="Trail F."/>
            <person name="van der Does H.C."/>
            <person name="Voll L.M."/>
            <person name="Will I."/>
            <person name="Young S."/>
            <person name="Zeng Q."/>
            <person name="Zhang J."/>
            <person name="Zhou S."/>
            <person name="Dickman M.B."/>
            <person name="Schulze-Lefert P."/>
            <person name="Ver Loren van Themaat E."/>
            <person name="Ma L.-J."/>
            <person name="Vaillancourt L.J."/>
        </authorList>
    </citation>
    <scope>NUCLEOTIDE SEQUENCE [LARGE SCALE GENOMIC DNA]</scope>
    <source>
        <strain evidence="3">IMI 349063</strain>
    </source>
</reference>
<feature type="non-terminal residue" evidence="2">
    <location>
        <position position="1"/>
    </location>
</feature>
<evidence type="ECO:0000313" key="3">
    <source>
        <dbReference type="Proteomes" id="UP000007174"/>
    </source>
</evidence>
<protein>
    <submittedName>
        <fullName evidence="2">Uncharacterized protein</fullName>
    </submittedName>
</protein>
<evidence type="ECO:0000256" key="1">
    <source>
        <dbReference type="SAM" id="Phobius"/>
    </source>
</evidence>
<dbReference type="HOGENOM" id="CLU_1492500_0_0_1"/>
<gene>
    <name evidence="2" type="ORF">CH063_06588</name>
</gene>
<feature type="transmembrane region" description="Helical" evidence="1">
    <location>
        <begin position="14"/>
        <end position="34"/>
    </location>
</feature>